<feature type="compositionally biased region" description="Gly residues" evidence="16">
    <location>
        <begin position="216"/>
        <end position="269"/>
    </location>
</feature>
<sequence>MAQRVMRGRVVGPRRPWILGPLLAPLLVTTTAPPAGAVPGAPLPAECSTSGRAVQCLFTQPSAIATVFTVPAGVVNLVVSARGGSGGPGDADQQSDCTDGTLSLPRARSVTGALGGLGGTARAVLNVEPGQVLDLYVGGMGSSANGITGGAGGVNGGAPGGTVQLDPSTDVCDPFNQFGGGGGGGGGGTFVMAHNTLPQVAVPLLAAGGGGGGGGTYSGTPGGAGGAGGGPEGDPGSGGPNRGLGGLVTNGGAGGPGAGDGEQGVGGLGAASLSAPGGGGGGGGGFFGGGGGGTSVPTDAIAPATDLHMVSGGGGGGSGFVASAGPGVRLSKAEIGPGSVSGPGEIAISFTLPATKTRDSATTSGAKSRVSAGRRARSGTPSPGR</sequence>
<keyword evidence="3" id="KW-1003">Cell membrane</keyword>
<evidence type="ECO:0000313" key="19">
    <source>
        <dbReference type="EMBL" id="GAA0626168.1"/>
    </source>
</evidence>
<comment type="caution">
    <text evidence="19">The sequence shown here is derived from an EMBL/GenBank/DDBJ whole genome shotgun (WGS) entry which is preliminary data.</text>
</comment>
<evidence type="ECO:0000259" key="18">
    <source>
        <dbReference type="Pfam" id="PF12810"/>
    </source>
</evidence>
<evidence type="ECO:0000256" key="14">
    <source>
        <dbReference type="ARBA" id="ARBA00023170"/>
    </source>
</evidence>
<keyword evidence="12" id="KW-0829">Tyrosine-protein kinase</keyword>
<organism evidence="19 20">
    <name type="scientific">Sporichthya brevicatena</name>
    <dbReference type="NCBI Taxonomy" id="171442"/>
    <lineage>
        <taxon>Bacteria</taxon>
        <taxon>Bacillati</taxon>
        <taxon>Actinomycetota</taxon>
        <taxon>Actinomycetes</taxon>
        <taxon>Sporichthyales</taxon>
        <taxon>Sporichthyaceae</taxon>
        <taxon>Sporichthya</taxon>
    </lineage>
</organism>
<feature type="domain" description="ALK/LTK-like glycine-rich" evidence="18">
    <location>
        <begin position="82"/>
        <end position="325"/>
    </location>
</feature>
<dbReference type="Pfam" id="PF12810">
    <property type="entry name" value="ALK_LTK_GRD"/>
    <property type="match status" value="1"/>
</dbReference>
<comment type="subcellular location">
    <subcellularLocation>
        <location evidence="1">Cell membrane</location>
        <topology evidence="1">Single-pass type I membrane protein</topology>
    </subcellularLocation>
</comment>
<proteinExistence type="predicted"/>
<keyword evidence="6 17" id="KW-0732">Signal</keyword>
<dbReference type="EC" id="2.7.10.1" evidence="2"/>
<evidence type="ECO:0000256" key="2">
    <source>
        <dbReference type="ARBA" id="ARBA00011902"/>
    </source>
</evidence>
<evidence type="ECO:0000256" key="15">
    <source>
        <dbReference type="ARBA" id="ARBA00023180"/>
    </source>
</evidence>
<keyword evidence="7" id="KW-0547">Nucleotide-binding</keyword>
<evidence type="ECO:0000256" key="16">
    <source>
        <dbReference type="SAM" id="MobiDB-lite"/>
    </source>
</evidence>
<evidence type="ECO:0000256" key="6">
    <source>
        <dbReference type="ARBA" id="ARBA00022729"/>
    </source>
</evidence>
<feature type="region of interest" description="Disordered" evidence="16">
    <location>
        <begin position="351"/>
        <end position="385"/>
    </location>
</feature>
<keyword evidence="10" id="KW-1133">Transmembrane helix</keyword>
<keyword evidence="5" id="KW-0812">Transmembrane</keyword>
<feature type="chain" id="PRO_5045863316" description="receptor protein-tyrosine kinase" evidence="17">
    <location>
        <begin position="38"/>
        <end position="385"/>
    </location>
</feature>
<dbReference type="PRINTS" id="PR01228">
    <property type="entry name" value="EGGSHELL"/>
</dbReference>
<feature type="region of interest" description="Disordered" evidence="16">
    <location>
        <begin position="216"/>
        <end position="272"/>
    </location>
</feature>
<evidence type="ECO:0000256" key="4">
    <source>
        <dbReference type="ARBA" id="ARBA00022679"/>
    </source>
</evidence>
<evidence type="ECO:0000256" key="3">
    <source>
        <dbReference type="ARBA" id="ARBA00022475"/>
    </source>
</evidence>
<evidence type="ECO:0000256" key="1">
    <source>
        <dbReference type="ARBA" id="ARBA00004251"/>
    </source>
</evidence>
<evidence type="ECO:0000256" key="8">
    <source>
        <dbReference type="ARBA" id="ARBA00022777"/>
    </source>
</evidence>
<evidence type="ECO:0000256" key="5">
    <source>
        <dbReference type="ARBA" id="ARBA00022692"/>
    </source>
</evidence>
<keyword evidence="15" id="KW-0325">Glycoprotein</keyword>
<evidence type="ECO:0000256" key="10">
    <source>
        <dbReference type="ARBA" id="ARBA00022989"/>
    </source>
</evidence>
<reference evidence="19 20" key="1">
    <citation type="journal article" date="2019" name="Int. J. Syst. Evol. Microbiol.">
        <title>The Global Catalogue of Microorganisms (GCM) 10K type strain sequencing project: providing services to taxonomists for standard genome sequencing and annotation.</title>
        <authorList>
            <consortium name="The Broad Institute Genomics Platform"/>
            <consortium name="The Broad Institute Genome Sequencing Center for Infectious Disease"/>
            <person name="Wu L."/>
            <person name="Ma J."/>
        </authorList>
    </citation>
    <scope>NUCLEOTIDE SEQUENCE [LARGE SCALE GENOMIC DNA]</scope>
    <source>
        <strain evidence="19 20">JCM 10671</strain>
    </source>
</reference>
<feature type="signal peptide" evidence="17">
    <location>
        <begin position="1"/>
        <end position="37"/>
    </location>
</feature>
<evidence type="ECO:0000256" key="13">
    <source>
        <dbReference type="ARBA" id="ARBA00023157"/>
    </source>
</evidence>
<dbReference type="RefSeq" id="WP_344606497.1">
    <property type="nucleotide sequence ID" value="NZ_BAAAHE010000026.1"/>
</dbReference>
<keyword evidence="8" id="KW-0418">Kinase</keyword>
<gene>
    <name evidence="19" type="ORF">GCM10009547_31940</name>
</gene>
<evidence type="ECO:0000256" key="7">
    <source>
        <dbReference type="ARBA" id="ARBA00022741"/>
    </source>
</evidence>
<evidence type="ECO:0000256" key="17">
    <source>
        <dbReference type="SAM" id="SignalP"/>
    </source>
</evidence>
<keyword evidence="9" id="KW-0067">ATP-binding</keyword>
<evidence type="ECO:0000256" key="12">
    <source>
        <dbReference type="ARBA" id="ARBA00023137"/>
    </source>
</evidence>
<dbReference type="InterPro" id="IPR055163">
    <property type="entry name" value="ALK/LTK-like_GRD"/>
</dbReference>
<evidence type="ECO:0000256" key="9">
    <source>
        <dbReference type="ARBA" id="ARBA00022840"/>
    </source>
</evidence>
<keyword evidence="20" id="KW-1185">Reference proteome</keyword>
<protein>
    <recommendedName>
        <fullName evidence="2">receptor protein-tyrosine kinase</fullName>
        <ecNumber evidence="2">2.7.10.1</ecNumber>
    </recommendedName>
</protein>
<dbReference type="EMBL" id="BAAAHE010000026">
    <property type="protein sequence ID" value="GAA0626168.1"/>
    <property type="molecule type" value="Genomic_DNA"/>
</dbReference>
<accession>A0ABN1H1Y0</accession>
<keyword evidence="4" id="KW-0808">Transferase</keyword>
<evidence type="ECO:0000256" key="11">
    <source>
        <dbReference type="ARBA" id="ARBA00023136"/>
    </source>
</evidence>
<evidence type="ECO:0000313" key="20">
    <source>
        <dbReference type="Proteomes" id="UP001500957"/>
    </source>
</evidence>
<keyword evidence="14" id="KW-0675">Receptor</keyword>
<name>A0ABN1H1Y0_9ACTN</name>
<keyword evidence="11" id="KW-0472">Membrane</keyword>
<dbReference type="Proteomes" id="UP001500957">
    <property type="component" value="Unassembled WGS sequence"/>
</dbReference>
<keyword evidence="13" id="KW-1015">Disulfide bond</keyword>